<dbReference type="InterPro" id="IPR002403">
    <property type="entry name" value="Cyt_P450_E_grp-IV"/>
</dbReference>
<keyword evidence="3 6" id="KW-0479">Metal-binding</keyword>
<dbReference type="STRING" id="685588.A0A067S5C3"/>
<dbReference type="InterPro" id="IPR036396">
    <property type="entry name" value="Cyt_P450_sf"/>
</dbReference>
<evidence type="ECO:0000256" key="6">
    <source>
        <dbReference type="PIRSR" id="PIRSR602403-1"/>
    </source>
</evidence>
<keyword evidence="5 6" id="KW-0408">Iron</keyword>
<dbReference type="GO" id="GO:0004497">
    <property type="term" value="F:monooxygenase activity"/>
    <property type="evidence" value="ECO:0007669"/>
    <property type="project" value="UniProtKB-KW"/>
</dbReference>
<organism evidence="9 10">
    <name type="scientific">Galerina marginata (strain CBS 339.88)</name>
    <dbReference type="NCBI Taxonomy" id="685588"/>
    <lineage>
        <taxon>Eukaryota</taxon>
        <taxon>Fungi</taxon>
        <taxon>Dikarya</taxon>
        <taxon>Basidiomycota</taxon>
        <taxon>Agaricomycotina</taxon>
        <taxon>Agaricomycetes</taxon>
        <taxon>Agaricomycetidae</taxon>
        <taxon>Agaricales</taxon>
        <taxon>Agaricineae</taxon>
        <taxon>Strophariaceae</taxon>
        <taxon>Galerina</taxon>
    </lineage>
</organism>
<comment type="similarity">
    <text evidence="2 7">Belongs to the cytochrome P450 family.</text>
</comment>
<dbReference type="Gene3D" id="1.10.630.10">
    <property type="entry name" value="Cytochrome P450"/>
    <property type="match status" value="1"/>
</dbReference>
<dbReference type="InterPro" id="IPR001128">
    <property type="entry name" value="Cyt_P450"/>
</dbReference>
<keyword evidence="6 7" id="KW-0349">Heme</keyword>
<evidence type="ECO:0000256" key="3">
    <source>
        <dbReference type="ARBA" id="ARBA00022723"/>
    </source>
</evidence>
<comment type="cofactor">
    <cofactor evidence="1 6">
        <name>heme</name>
        <dbReference type="ChEBI" id="CHEBI:30413"/>
    </cofactor>
</comment>
<dbReference type="Pfam" id="PF00067">
    <property type="entry name" value="p450"/>
    <property type="match status" value="1"/>
</dbReference>
<keyword evidence="10" id="KW-1185">Reference proteome</keyword>
<evidence type="ECO:0000313" key="9">
    <source>
        <dbReference type="EMBL" id="KDR66030.1"/>
    </source>
</evidence>
<proteinExistence type="inferred from homology"/>
<feature type="binding site" description="axial binding residue" evidence="6">
    <location>
        <position position="461"/>
    </location>
    <ligand>
        <name>heme</name>
        <dbReference type="ChEBI" id="CHEBI:30413"/>
    </ligand>
    <ligandPart>
        <name>Fe</name>
        <dbReference type="ChEBI" id="CHEBI:18248"/>
    </ligandPart>
</feature>
<evidence type="ECO:0000256" key="4">
    <source>
        <dbReference type="ARBA" id="ARBA00023002"/>
    </source>
</evidence>
<evidence type="ECO:0000313" key="10">
    <source>
        <dbReference type="Proteomes" id="UP000027222"/>
    </source>
</evidence>
<dbReference type="CDD" id="cd11041">
    <property type="entry name" value="CYP503A1-like"/>
    <property type="match status" value="1"/>
</dbReference>
<evidence type="ECO:0000256" key="2">
    <source>
        <dbReference type="ARBA" id="ARBA00010617"/>
    </source>
</evidence>
<gene>
    <name evidence="9" type="ORF">GALMADRAFT_162272</name>
</gene>
<keyword evidence="8" id="KW-1133">Transmembrane helix</keyword>
<name>A0A067S5C3_GALM3</name>
<protein>
    <recommendedName>
        <fullName evidence="11">Cytochrome P450</fullName>
    </recommendedName>
</protein>
<dbReference type="AlphaFoldDB" id="A0A067S5C3"/>
<dbReference type="HOGENOM" id="CLU_022195_0_2_1"/>
<dbReference type="OrthoDB" id="1844152at2759"/>
<keyword evidence="8" id="KW-0472">Membrane</keyword>
<accession>A0A067S5C3</accession>
<dbReference type="GO" id="GO:0005506">
    <property type="term" value="F:iron ion binding"/>
    <property type="evidence" value="ECO:0007669"/>
    <property type="project" value="InterPro"/>
</dbReference>
<evidence type="ECO:0000256" key="8">
    <source>
        <dbReference type="SAM" id="Phobius"/>
    </source>
</evidence>
<feature type="transmembrane region" description="Helical" evidence="8">
    <location>
        <begin position="6"/>
        <end position="25"/>
    </location>
</feature>
<dbReference type="Proteomes" id="UP000027222">
    <property type="component" value="Unassembled WGS sequence"/>
</dbReference>
<dbReference type="SUPFAM" id="SSF48264">
    <property type="entry name" value="Cytochrome P450"/>
    <property type="match status" value="1"/>
</dbReference>
<dbReference type="PRINTS" id="PR00465">
    <property type="entry name" value="EP450IV"/>
</dbReference>
<sequence length="516" mass="58425">MPDLSTVGPAVAAIFAVYLISSWFLSSTHQLKHIPTIGSSSVIFSYLDAFRFVRHGHEMIHEGYEKYYGTPFKVANMSKWLVVVSGPQMIDDIRQASDDQLSFEEAAADTIQTDYTLGRQVRVDTYHIGIVRTPLTRNLAIRFDDITDEISCAFNDLIPLEKNGMSPPASASVRVILRLESEWTTVPAIKTIMKIVCRTSNRLFVGAPLCRNPDYRELNEQFTIDVFMSAQFINLFPKILKPLVGRYLSKVPASIKRAVFHVGPLIEHQLEQEEKYGKNWPDKPNNLISWLIDEAEGPRRTVQDLAIRLLTINFAAIHTSTNALTEVLYNLAAYSQYAMPMREEVEAVIDSEGWTKVAMGKMRKVDSFIKESQRLASSALTLNRKVMKDFTFSNGVIVPAGTEIAAATYSTHMDNQNYDRPTEFQGFRFADMRDEVGESIKHQFVSLTPDFLTFGTGRHACPGRFFAANEIKAMLAFILLNYEVKLPDNCPRPESAWLLGLRLPDRTAQVMFRKRI</sequence>
<keyword evidence="4 7" id="KW-0560">Oxidoreductase</keyword>
<evidence type="ECO:0000256" key="7">
    <source>
        <dbReference type="RuleBase" id="RU000461"/>
    </source>
</evidence>
<dbReference type="GO" id="GO:0016705">
    <property type="term" value="F:oxidoreductase activity, acting on paired donors, with incorporation or reduction of molecular oxygen"/>
    <property type="evidence" value="ECO:0007669"/>
    <property type="project" value="InterPro"/>
</dbReference>
<dbReference type="InterPro" id="IPR017972">
    <property type="entry name" value="Cyt_P450_CS"/>
</dbReference>
<evidence type="ECO:0000256" key="1">
    <source>
        <dbReference type="ARBA" id="ARBA00001971"/>
    </source>
</evidence>
<evidence type="ECO:0008006" key="11">
    <source>
        <dbReference type="Google" id="ProtNLM"/>
    </source>
</evidence>
<keyword evidence="7" id="KW-0503">Monooxygenase</keyword>
<dbReference type="EMBL" id="KL142428">
    <property type="protein sequence ID" value="KDR66030.1"/>
    <property type="molecule type" value="Genomic_DNA"/>
</dbReference>
<dbReference type="PANTHER" id="PTHR46206">
    <property type="entry name" value="CYTOCHROME P450"/>
    <property type="match status" value="1"/>
</dbReference>
<dbReference type="PROSITE" id="PS00086">
    <property type="entry name" value="CYTOCHROME_P450"/>
    <property type="match status" value="1"/>
</dbReference>
<reference evidence="10" key="1">
    <citation type="journal article" date="2014" name="Proc. Natl. Acad. Sci. U.S.A.">
        <title>Extensive sampling of basidiomycete genomes demonstrates inadequacy of the white-rot/brown-rot paradigm for wood decay fungi.</title>
        <authorList>
            <person name="Riley R."/>
            <person name="Salamov A.A."/>
            <person name="Brown D.W."/>
            <person name="Nagy L.G."/>
            <person name="Floudas D."/>
            <person name="Held B.W."/>
            <person name="Levasseur A."/>
            <person name="Lombard V."/>
            <person name="Morin E."/>
            <person name="Otillar R."/>
            <person name="Lindquist E.A."/>
            <person name="Sun H."/>
            <person name="LaButti K.M."/>
            <person name="Schmutz J."/>
            <person name="Jabbour D."/>
            <person name="Luo H."/>
            <person name="Baker S.E."/>
            <person name="Pisabarro A.G."/>
            <person name="Walton J.D."/>
            <person name="Blanchette R.A."/>
            <person name="Henrissat B."/>
            <person name="Martin F."/>
            <person name="Cullen D."/>
            <person name="Hibbett D.S."/>
            <person name="Grigoriev I.V."/>
        </authorList>
    </citation>
    <scope>NUCLEOTIDE SEQUENCE [LARGE SCALE GENOMIC DNA]</scope>
    <source>
        <strain evidence="10">CBS 339.88</strain>
    </source>
</reference>
<dbReference type="GO" id="GO:0020037">
    <property type="term" value="F:heme binding"/>
    <property type="evidence" value="ECO:0007669"/>
    <property type="project" value="InterPro"/>
</dbReference>
<evidence type="ECO:0000256" key="5">
    <source>
        <dbReference type="ARBA" id="ARBA00023004"/>
    </source>
</evidence>
<keyword evidence="8" id="KW-0812">Transmembrane</keyword>